<feature type="compositionally biased region" description="Low complexity" evidence="1">
    <location>
        <begin position="361"/>
        <end position="381"/>
    </location>
</feature>
<comment type="caution">
    <text evidence="2">The sequence shown here is derived from an EMBL/GenBank/DDBJ whole genome shotgun (WGS) entry which is preliminary data.</text>
</comment>
<reference evidence="2 3" key="1">
    <citation type="submission" date="2018-10" db="EMBL/GenBank/DDBJ databases">
        <title>Genome sequence of Verticillium nonalfalfae VnAa140.</title>
        <authorList>
            <person name="Stajich J.E."/>
            <person name="Kasson M.T."/>
        </authorList>
    </citation>
    <scope>NUCLEOTIDE SEQUENCE [LARGE SCALE GENOMIC DNA]</scope>
    <source>
        <strain evidence="2 3">VnAa140</strain>
    </source>
</reference>
<dbReference type="RefSeq" id="XP_028496051.1">
    <property type="nucleotide sequence ID" value="XM_028639686.1"/>
</dbReference>
<evidence type="ECO:0000313" key="3">
    <source>
        <dbReference type="Proteomes" id="UP000267145"/>
    </source>
</evidence>
<evidence type="ECO:0000256" key="1">
    <source>
        <dbReference type="SAM" id="MobiDB-lite"/>
    </source>
</evidence>
<feature type="compositionally biased region" description="Basic and acidic residues" evidence="1">
    <location>
        <begin position="127"/>
        <end position="151"/>
    </location>
</feature>
<name>A0A3M9YBJ6_9PEZI</name>
<dbReference type="GeneID" id="39609224"/>
<evidence type="ECO:0000313" key="2">
    <source>
        <dbReference type="EMBL" id="RNJ57893.1"/>
    </source>
</evidence>
<protein>
    <recommendedName>
        <fullName evidence="4">HAUS augmin-like complex subunit 3 N-terminal domain-containing protein</fullName>
    </recommendedName>
</protein>
<keyword evidence="3" id="KW-1185">Reference proteome</keyword>
<dbReference type="Proteomes" id="UP000267145">
    <property type="component" value="Unassembled WGS sequence"/>
</dbReference>
<sequence>MDSTALRDLLSRYGRSTLPDDSVLQDVLNDSTYGTAFKEWISTHLGTENLLSQDELSLYLLLDQAGLVDELVASKELATVEAIGEAELRAAVQELDCSTTIINKQTEMLRQHHNALAKLADSNAKSTESRREMEATRTSRRAAERRALSSKVEELSQHLGYRTSDMGQQAAMTTESIHEVIEEALRSDDKLLSSLQKLGWELDPEDPEETQNVATLRECCMRAIKYTVEMTRTKLDRTYLEALESAPRSEHTDAPAGEVKALQEELESLYAEILPVAQMSVEQQYLEPALKSLSEKSGQSVGRSMVAISYILVCLVYLLDNINRLEARVVAVQSYQAAAATLIDTAKIELAVPAVAAAPKKAHPVQPASPTRARVTTSTPGPRRRRSSETFNVEPPIEALLRLLTINLATSSADPSDGPTLLETLRVLSRAREGRAAKAYDVTRNAQESFEHSVVTHLTDARRAVQLLRDSILAESSFGEEVKLVDPEVECLIIELSQQIADIQSRIEQIDAERAGIAGANGEKQKEFVLRLAGEGRTHFRDGPPLR</sequence>
<feature type="region of interest" description="Disordered" evidence="1">
    <location>
        <begin position="119"/>
        <end position="151"/>
    </location>
</feature>
<evidence type="ECO:0008006" key="4">
    <source>
        <dbReference type="Google" id="ProtNLM"/>
    </source>
</evidence>
<proteinExistence type="predicted"/>
<dbReference type="AlphaFoldDB" id="A0A3M9YBJ6"/>
<organism evidence="2 3">
    <name type="scientific">Verticillium nonalfalfae</name>
    <dbReference type="NCBI Taxonomy" id="1051616"/>
    <lineage>
        <taxon>Eukaryota</taxon>
        <taxon>Fungi</taxon>
        <taxon>Dikarya</taxon>
        <taxon>Ascomycota</taxon>
        <taxon>Pezizomycotina</taxon>
        <taxon>Sordariomycetes</taxon>
        <taxon>Hypocreomycetidae</taxon>
        <taxon>Glomerellales</taxon>
        <taxon>Plectosphaerellaceae</taxon>
        <taxon>Verticillium</taxon>
    </lineage>
</organism>
<gene>
    <name evidence="2" type="ORF">D7B24_005535</name>
</gene>
<accession>A0A3M9YBJ6</accession>
<dbReference type="EMBL" id="RBVV01000034">
    <property type="protein sequence ID" value="RNJ57893.1"/>
    <property type="molecule type" value="Genomic_DNA"/>
</dbReference>
<feature type="region of interest" description="Disordered" evidence="1">
    <location>
        <begin position="361"/>
        <end position="390"/>
    </location>
</feature>